<dbReference type="AlphaFoldDB" id="A0A2P6SNC7"/>
<dbReference type="InterPro" id="IPR011044">
    <property type="entry name" value="Quino_amine_DH_bsu"/>
</dbReference>
<evidence type="ECO:0000313" key="2">
    <source>
        <dbReference type="EMBL" id="PRQ60180.1"/>
    </source>
</evidence>
<dbReference type="SUPFAM" id="SSF50969">
    <property type="entry name" value="YVTN repeat-like/Quinoprotein amine dehydrogenase"/>
    <property type="match status" value="1"/>
</dbReference>
<dbReference type="STRING" id="74649.A0A2P6SNC7"/>
<feature type="compositionally biased region" description="Basic residues" evidence="1">
    <location>
        <begin position="1"/>
        <end position="12"/>
    </location>
</feature>
<dbReference type="PANTHER" id="PTHR31270">
    <property type="entry name" value="GLUTAMINYL-PEPTIDE CYCLOTRANSFERASE"/>
    <property type="match status" value="1"/>
</dbReference>
<dbReference type="InterPro" id="IPR007788">
    <property type="entry name" value="QCT"/>
</dbReference>
<comment type="caution">
    <text evidence="2">The sequence shown here is derived from an EMBL/GenBank/DDBJ whole genome shotgun (WGS) entry which is preliminary data.</text>
</comment>
<feature type="region of interest" description="Disordered" evidence="1">
    <location>
        <begin position="1"/>
        <end position="27"/>
    </location>
</feature>
<dbReference type="Pfam" id="PF05096">
    <property type="entry name" value="Glu_cyclase_2"/>
    <property type="match status" value="1"/>
</dbReference>
<keyword evidence="2" id="KW-0012">Acyltransferase</keyword>
<accession>A0A2P6SNC7</accession>
<dbReference type="OMA" id="YKDHEVH"/>
<evidence type="ECO:0000313" key="3">
    <source>
        <dbReference type="Proteomes" id="UP000238479"/>
    </source>
</evidence>
<dbReference type="Proteomes" id="UP000238479">
    <property type="component" value="Chromosome 1"/>
</dbReference>
<dbReference type="Gramene" id="PRQ60180">
    <property type="protein sequence ID" value="PRQ60180"/>
    <property type="gene ID" value="RchiOBHm_Chr1g0378381"/>
</dbReference>
<dbReference type="EMBL" id="PDCK01000039">
    <property type="protein sequence ID" value="PRQ60180.1"/>
    <property type="molecule type" value="Genomic_DNA"/>
</dbReference>
<dbReference type="PANTHER" id="PTHR31270:SF1">
    <property type="entry name" value="GLUTAMINYL-PEPTIDE CYCLOTRANSFERASE"/>
    <property type="match status" value="1"/>
</dbReference>
<dbReference type="GO" id="GO:0016603">
    <property type="term" value="F:glutaminyl-peptide cyclotransferase activity"/>
    <property type="evidence" value="ECO:0007669"/>
    <property type="project" value="UniProtKB-EC"/>
</dbReference>
<name>A0A2P6SNC7_ROSCH</name>
<dbReference type="OrthoDB" id="409395at2759"/>
<sequence length="323" mass="36415">MATGPLRKRLNKRSSDPKPRTAMATRPSSPKFYKNTSLILLIFLIIAAFVLLGIPSNIFSTVGYSPVFTGIYSIEVVNEFPHDPNAFTQGLLYAGNGSLFESTGLHGRSSVRKVDIQTGKVEVLQEMDSRYFGEGLTLLGEWLFQVTWLTKIGFKYDRNDLSKSEKFTHQMQDGWGLATDGKVLFGSDGSSVLYKIDPQTLKVIDKHVVKYKDHEVHNLNELEFIKGEVWANVYQTDCIARISQDDGRVLGWILLPNLREGLLAAGNNAIDVLNGIAWDSDTNRIFVTGKLWPKLYEIKLHPIKKQFKDGAIEQLCLRQPFFL</sequence>
<organism evidence="2 3">
    <name type="scientific">Rosa chinensis</name>
    <name type="common">China rose</name>
    <dbReference type="NCBI Taxonomy" id="74649"/>
    <lineage>
        <taxon>Eukaryota</taxon>
        <taxon>Viridiplantae</taxon>
        <taxon>Streptophyta</taxon>
        <taxon>Embryophyta</taxon>
        <taxon>Tracheophyta</taxon>
        <taxon>Spermatophyta</taxon>
        <taxon>Magnoliopsida</taxon>
        <taxon>eudicotyledons</taxon>
        <taxon>Gunneridae</taxon>
        <taxon>Pentapetalae</taxon>
        <taxon>rosids</taxon>
        <taxon>fabids</taxon>
        <taxon>Rosales</taxon>
        <taxon>Rosaceae</taxon>
        <taxon>Rosoideae</taxon>
        <taxon>Rosoideae incertae sedis</taxon>
        <taxon>Rosa</taxon>
    </lineage>
</organism>
<evidence type="ECO:0000256" key="1">
    <source>
        <dbReference type="SAM" id="MobiDB-lite"/>
    </source>
</evidence>
<reference evidence="2 3" key="1">
    <citation type="journal article" date="2018" name="Nat. Genet.">
        <title>The Rosa genome provides new insights in the design of modern roses.</title>
        <authorList>
            <person name="Bendahmane M."/>
        </authorList>
    </citation>
    <scope>NUCLEOTIDE SEQUENCE [LARGE SCALE GENOMIC DNA]</scope>
    <source>
        <strain evidence="3">cv. Old Blush</strain>
    </source>
</reference>
<protein>
    <submittedName>
        <fullName evidence="2">Putative glutaminyl-peptide cyclotransferase transcription factor WD40-like family</fullName>
        <ecNumber evidence="2">2.3.2.5</ecNumber>
    </submittedName>
</protein>
<keyword evidence="2" id="KW-0808">Transferase</keyword>
<keyword evidence="3" id="KW-1185">Reference proteome</keyword>
<gene>
    <name evidence="2" type="ORF">RchiOBHm_Chr1g0378381</name>
</gene>
<proteinExistence type="predicted"/>
<dbReference type="EC" id="2.3.2.5" evidence="2"/>